<name>A0A7K4MPC5_9ARCH</name>
<proteinExistence type="predicted"/>
<dbReference type="AlphaFoldDB" id="A0A7K4MPC5"/>
<organism evidence="1 2">
    <name type="scientific">Marine Group I thaumarchaeote</name>
    <dbReference type="NCBI Taxonomy" id="2511932"/>
    <lineage>
        <taxon>Archaea</taxon>
        <taxon>Nitrososphaerota</taxon>
        <taxon>Marine Group I</taxon>
    </lineage>
</organism>
<reference evidence="1 2" key="1">
    <citation type="journal article" date="2019" name="Environ. Microbiol.">
        <title>Genomics insights into ecotype formation of ammonia-oxidizing archaea in the deep ocean.</title>
        <authorList>
            <person name="Wang Y."/>
            <person name="Huang J.M."/>
            <person name="Cui G.J."/>
            <person name="Nunoura T."/>
            <person name="Takaki Y."/>
            <person name="Li W.L."/>
            <person name="Li J."/>
            <person name="Gao Z.M."/>
            <person name="Takai K."/>
            <person name="Zhang A.Q."/>
            <person name="Stepanauskas R."/>
        </authorList>
    </citation>
    <scope>NUCLEOTIDE SEQUENCE [LARGE SCALE GENOMIC DNA]</scope>
    <source>
        <strain evidence="1 2">L15b</strain>
    </source>
</reference>
<protein>
    <recommendedName>
        <fullName evidence="3">2OG-Fe(II) oxygenase</fullName>
    </recommendedName>
</protein>
<sequence length="236" mass="27338">MNSDFERDGYKIVKNFISRDSADLLCCLCLKSVADGVAQPGGGRGGEHPYTWNNGNLSALDPLLCLFTEKMNQELDLDLVPTYYYQRTYLRGGAMAHHTDRPSCERSVTMNLGQSHSWPIYIINRETGKHTEFQAEPGDALLYMGCTQEHYRDSFEGDWYCQLFLHWVERDGIQGPPHEGKKNEDYYWDKCPSPSEFREYYGENWQKILHSRGIMERKENAAQYSMDEDKAGKNYK</sequence>
<accession>A0A7K4MPC5</accession>
<evidence type="ECO:0008006" key="3">
    <source>
        <dbReference type="Google" id="ProtNLM"/>
    </source>
</evidence>
<evidence type="ECO:0000313" key="1">
    <source>
        <dbReference type="EMBL" id="NWJ43430.1"/>
    </source>
</evidence>
<comment type="caution">
    <text evidence="1">The sequence shown here is derived from an EMBL/GenBank/DDBJ whole genome shotgun (WGS) entry which is preliminary data.</text>
</comment>
<dbReference type="EMBL" id="JACASV010000025">
    <property type="protein sequence ID" value="NWJ43430.1"/>
    <property type="molecule type" value="Genomic_DNA"/>
</dbReference>
<dbReference type="Proteomes" id="UP000523105">
    <property type="component" value="Unassembled WGS sequence"/>
</dbReference>
<gene>
    <name evidence="1" type="ORF">HX837_04385</name>
</gene>
<evidence type="ECO:0000313" key="2">
    <source>
        <dbReference type="Proteomes" id="UP000523105"/>
    </source>
</evidence>